<feature type="region of interest" description="Disordered" evidence="4">
    <location>
        <begin position="1"/>
        <end position="35"/>
    </location>
</feature>
<accession>A0A9Q3J231</accession>
<proteinExistence type="inferred from homology"/>
<feature type="region of interest" description="Disordered" evidence="4">
    <location>
        <begin position="95"/>
        <end position="126"/>
    </location>
</feature>
<gene>
    <name evidence="5" type="ORF">O181_093841</name>
</gene>
<dbReference type="Proteomes" id="UP000765509">
    <property type="component" value="Unassembled WGS sequence"/>
</dbReference>
<dbReference type="OrthoDB" id="2116030at2759"/>
<dbReference type="GO" id="GO:0005739">
    <property type="term" value="C:mitochondrion"/>
    <property type="evidence" value="ECO:0007669"/>
    <property type="project" value="UniProtKB-SubCell"/>
</dbReference>
<evidence type="ECO:0000256" key="4">
    <source>
        <dbReference type="SAM" id="MobiDB-lite"/>
    </source>
</evidence>
<comment type="subcellular location">
    <subcellularLocation>
        <location evidence="1">Mitochondrion</location>
    </subcellularLocation>
</comment>
<comment type="caution">
    <text evidence="5">The sequence shown here is derived from an EMBL/GenBank/DDBJ whole genome shotgun (WGS) entry which is preliminary data.</text>
</comment>
<keyword evidence="6" id="KW-1185">Reference proteome</keyword>
<keyword evidence="2" id="KW-0496">Mitochondrion</keyword>
<name>A0A9Q3J231_9BASI</name>
<evidence type="ECO:0000256" key="2">
    <source>
        <dbReference type="ARBA" id="ARBA00023128"/>
    </source>
</evidence>
<comment type="similarity">
    <text evidence="3">Belongs to the alpha-ketoglutarate dehydrogenase component 4 family.</text>
</comment>
<evidence type="ECO:0000256" key="3">
    <source>
        <dbReference type="ARBA" id="ARBA00043970"/>
    </source>
</evidence>
<feature type="compositionally biased region" description="Polar residues" evidence="4">
    <location>
        <begin position="24"/>
        <end position="35"/>
    </location>
</feature>
<protein>
    <submittedName>
        <fullName evidence="5">Uncharacterized protein</fullName>
    </submittedName>
</protein>
<dbReference type="Pfam" id="PF10937">
    <property type="entry name" value="Kgd4-YMR31"/>
    <property type="match status" value="1"/>
</dbReference>
<dbReference type="EMBL" id="AVOT02060690">
    <property type="protein sequence ID" value="MBW0554126.1"/>
    <property type="molecule type" value="Genomic_DNA"/>
</dbReference>
<organism evidence="5 6">
    <name type="scientific">Austropuccinia psidii MF-1</name>
    <dbReference type="NCBI Taxonomy" id="1389203"/>
    <lineage>
        <taxon>Eukaryota</taxon>
        <taxon>Fungi</taxon>
        <taxon>Dikarya</taxon>
        <taxon>Basidiomycota</taxon>
        <taxon>Pucciniomycotina</taxon>
        <taxon>Pucciniomycetes</taxon>
        <taxon>Pucciniales</taxon>
        <taxon>Sphaerophragmiaceae</taxon>
        <taxon>Austropuccinia</taxon>
    </lineage>
</organism>
<dbReference type="InterPro" id="IPR020373">
    <property type="entry name" value="Kgd4/YMR-31"/>
</dbReference>
<evidence type="ECO:0000313" key="6">
    <source>
        <dbReference type="Proteomes" id="UP000765509"/>
    </source>
</evidence>
<evidence type="ECO:0000313" key="5">
    <source>
        <dbReference type="EMBL" id="MBW0554126.1"/>
    </source>
</evidence>
<sequence>MTPSPVRSGGYGAPAATSHGPKNPTDNFSVHPSIQSDPSIRFRAMPASSVRLAAHAHKPLIRFLGKRTHDKPAPLPTYHPLAPQDIKVDFSKFAQMQRNPKPVTASSNHSSQSPSNQPSYPKSQDKVLLYGDSSELPWGYLQLTPEEIELVNGGGVIR</sequence>
<evidence type="ECO:0000256" key="1">
    <source>
        <dbReference type="ARBA" id="ARBA00004173"/>
    </source>
</evidence>
<dbReference type="GO" id="GO:0006103">
    <property type="term" value="P:2-oxoglutarate metabolic process"/>
    <property type="evidence" value="ECO:0007669"/>
    <property type="project" value="InterPro"/>
</dbReference>
<feature type="compositionally biased region" description="Low complexity" evidence="4">
    <location>
        <begin position="106"/>
        <end position="122"/>
    </location>
</feature>
<reference evidence="5" key="1">
    <citation type="submission" date="2021-03" db="EMBL/GenBank/DDBJ databases">
        <title>Draft genome sequence of rust myrtle Austropuccinia psidii MF-1, a brazilian biotype.</title>
        <authorList>
            <person name="Quecine M.C."/>
            <person name="Pachon D.M.R."/>
            <person name="Bonatelli M.L."/>
            <person name="Correr F.H."/>
            <person name="Franceschini L.M."/>
            <person name="Leite T.F."/>
            <person name="Margarido G.R.A."/>
            <person name="Almeida C.A."/>
            <person name="Ferrarezi J.A."/>
            <person name="Labate C.A."/>
        </authorList>
    </citation>
    <scope>NUCLEOTIDE SEQUENCE</scope>
    <source>
        <strain evidence="5">MF-1</strain>
    </source>
</reference>
<dbReference type="AlphaFoldDB" id="A0A9Q3J231"/>